<comment type="caution">
    <text evidence="3">The sequence shown here is derived from an EMBL/GenBank/DDBJ whole genome shotgun (WGS) entry which is preliminary data.</text>
</comment>
<feature type="transmembrane region" description="Helical" evidence="1">
    <location>
        <begin position="20"/>
        <end position="36"/>
    </location>
</feature>
<dbReference type="GO" id="GO:0035556">
    <property type="term" value="P:intracellular signal transduction"/>
    <property type="evidence" value="ECO:0007669"/>
    <property type="project" value="InterPro"/>
</dbReference>
<dbReference type="AlphaFoldDB" id="A0AA44F7F3"/>
<evidence type="ECO:0000313" key="4">
    <source>
        <dbReference type="Proteomes" id="UP000702952"/>
    </source>
</evidence>
<dbReference type="GO" id="GO:0004016">
    <property type="term" value="F:adenylate cyclase activity"/>
    <property type="evidence" value="ECO:0007669"/>
    <property type="project" value="UniProtKB-ARBA"/>
</dbReference>
<dbReference type="InterPro" id="IPR029787">
    <property type="entry name" value="Nucleotide_cyclase"/>
</dbReference>
<evidence type="ECO:0000256" key="1">
    <source>
        <dbReference type="SAM" id="Phobius"/>
    </source>
</evidence>
<dbReference type="GO" id="GO:0009190">
    <property type="term" value="P:cyclic nucleotide biosynthetic process"/>
    <property type="evidence" value="ECO:0007669"/>
    <property type="project" value="InterPro"/>
</dbReference>
<feature type="transmembrane region" description="Helical" evidence="1">
    <location>
        <begin position="127"/>
        <end position="146"/>
    </location>
</feature>
<gene>
    <name evidence="3" type="ORF">G6M46_23785</name>
</gene>
<evidence type="ECO:0000259" key="2">
    <source>
        <dbReference type="PROSITE" id="PS50125"/>
    </source>
</evidence>
<proteinExistence type="predicted"/>
<dbReference type="RefSeq" id="WP_174019154.1">
    <property type="nucleotide sequence ID" value="NZ_JAALYO010000024.1"/>
</dbReference>
<dbReference type="CDD" id="cd07302">
    <property type="entry name" value="CHD"/>
    <property type="match status" value="1"/>
</dbReference>
<organism evidence="3 4">
    <name type="scientific">Agrobacterium tumefaciens</name>
    <dbReference type="NCBI Taxonomy" id="358"/>
    <lineage>
        <taxon>Bacteria</taxon>
        <taxon>Pseudomonadati</taxon>
        <taxon>Pseudomonadota</taxon>
        <taxon>Alphaproteobacteria</taxon>
        <taxon>Hyphomicrobiales</taxon>
        <taxon>Rhizobiaceae</taxon>
        <taxon>Rhizobium/Agrobacterium group</taxon>
        <taxon>Agrobacterium</taxon>
        <taxon>Agrobacterium tumefaciens complex</taxon>
    </lineage>
</organism>
<dbReference type="SMART" id="SM00044">
    <property type="entry name" value="CYCc"/>
    <property type="match status" value="1"/>
</dbReference>
<dbReference type="PANTHER" id="PTHR43081">
    <property type="entry name" value="ADENYLATE CYCLASE, TERMINAL-DIFFERENTIATION SPECIFIC-RELATED"/>
    <property type="match status" value="1"/>
</dbReference>
<feature type="transmembrane region" description="Helical" evidence="1">
    <location>
        <begin position="98"/>
        <end position="115"/>
    </location>
</feature>
<dbReference type="SUPFAM" id="SSF55073">
    <property type="entry name" value="Nucleotide cyclase"/>
    <property type="match status" value="1"/>
</dbReference>
<keyword evidence="1" id="KW-0812">Transmembrane</keyword>
<feature type="transmembrane region" description="Helical" evidence="1">
    <location>
        <begin position="42"/>
        <end position="62"/>
    </location>
</feature>
<dbReference type="EMBL" id="JAAMAY010000036">
    <property type="protein sequence ID" value="NTC31156.1"/>
    <property type="molecule type" value="Genomic_DNA"/>
</dbReference>
<feature type="domain" description="Guanylate cyclase" evidence="2">
    <location>
        <begin position="230"/>
        <end position="362"/>
    </location>
</feature>
<dbReference type="InterPro" id="IPR001054">
    <property type="entry name" value="A/G_cyclase"/>
</dbReference>
<feature type="transmembrane region" description="Helical" evidence="1">
    <location>
        <begin position="166"/>
        <end position="186"/>
    </location>
</feature>
<sequence>MTPRTPPKDREAMHELRSASLRFVALSILIANLIVGENQTSFAFNMIVSSSYLGVSVASVIAATRLPANRRLNAVFVILDALLVTVVLYEHILANPINANHGLTTSSLVIAFILLNHTALKLDVRLIVLFSTIVSTTWLSMLAIMASRHQSSTPLMLLDNLFNQEFILTTSFGFTALALILLALDYDRTCRHALMIDERRMNLSRFFSPTVVSDLENASAVLDLERRNAAIMFVDVRDFTRYSETATAQELAKVLSEYRRIVAGTVFAYGGTVDKFIGDGVMAVFGQPKSQPDDVSRALACAMKLVGALHEWRMANIEQGLPALATGIGLHYGTVLGGVLESGFHDEFTVMGDPVNVAKRLDIVAKDLQSPLVVSTIVLDQVPGAQKSAQWLRKEKVRLNGRKELIDIAYLDLNFNTKQTR</sequence>
<keyword evidence="1" id="KW-0472">Membrane</keyword>
<dbReference type="PANTHER" id="PTHR43081:SF1">
    <property type="entry name" value="ADENYLATE CYCLASE, TERMINAL-DIFFERENTIATION SPECIFIC"/>
    <property type="match status" value="1"/>
</dbReference>
<accession>A0AA44F7F3</accession>
<name>A0AA44F7F3_AGRTU</name>
<dbReference type="PROSITE" id="PS50125">
    <property type="entry name" value="GUANYLATE_CYCLASE_2"/>
    <property type="match status" value="1"/>
</dbReference>
<protein>
    <submittedName>
        <fullName evidence="3">Adenylate/guanylate cyclase domain-containing protein</fullName>
    </submittedName>
</protein>
<dbReference type="InterPro" id="IPR050697">
    <property type="entry name" value="Adenylyl/Guanylyl_Cyclase_3/4"/>
</dbReference>
<reference evidence="3" key="1">
    <citation type="journal article" date="2020" name="Science">
        <title>Unexpected conservation and global transmission of agrobacterial virulence plasmids.</title>
        <authorList>
            <person name="Weisberg A.J."/>
            <person name="Davis E.W. 2nd"/>
            <person name="Tabima J."/>
            <person name="Belcher M.S."/>
            <person name="Miller M."/>
            <person name="Kuo C.H."/>
            <person name="Loper J.E."/>
            <person name="Grunwald N.J."/>
            <person name="Putnam M.L."/>
            <person name="Chang J.H."/>
        </authorList>
    </citation>
    <scope>NUCLEOTIDE SEQUENCE</scope>
    <source>
        <strain evidence="3">17-1853-1a</strain>
    </source>
</reference>
<feature type="transmembrane region" description="Helical" evidence="1">
    <location>
        <begin position="74"/>
        <end position="92"/>
    </location>
</feature>
<keyword evidence="1" id="KW-1133">Transmembrane helix</keyword>
<dbReference type="Pfam" id="PF00211">
    <property type="entry name" value="Guanylate_cyc"/>
    <property type="match status" value="1"/>
</dbReference>
<dbReference type="Gene3D" id="3.30.70.1230">
    <property type="entry name" value="Nucleotide cyclase"/>
    <property type="match status" value="1"/>
</dbReference>
<evidence type="ECO:0000313" key="3">
    <source>
        <dbReference type="EMBL" id="NTC31156.1"/>
    </source>
</evidence>
<dbReference type="Proteomes" id="UP000702952">
    <property type="component" value="Unassembled WGS sequence"/>
</dbReference>